<protein>
    <submittedName>
        <fullName evidence="4">Ribosomal protein S18 acetylase RimI</fullName>
    </submittedName>
</protein>
<keyword evidence="4" id="KW-0687">Ribonucleoprotein</keyword>
<dbReference type="EMBL" id="FOHB01000002">
    <property type="protein sequence ID" value="SER96286.1"/>
    <property type="molecule type" value="Genomic_DNA"/>
</dbReference>
<dbReference type="GO" id="GO:0008080">
    <property type="term" value="F:N-acetyltransferase activity"/>
    <property type="evidence" value="ECO:0007669"/>
    <property type="project" value="UniProtKB-ARBA"/>
</dbReference>
<accession>A0A1H9TGS8</accession>
<dbReference type="RefSeq" id="WP_091756973.1">
    <property type="nucleotide sequence ID" value="NZ_FOHB01000002.1"/>
</dbReference>
<evidence type="ECO:0000313" key="4">
    <source>
        <dbReference type="EMBL" id="SER96286.1"/>
    </source>
</evidence>
<organism evidence="4 5">
    <name type="scientific">Pedococcus cremeus</name>
    <dbReference type="NCBI Taxonomy" id="587636"/>
    <lineage>
        <taxon>Bacteria</taxon>
        <taxon>Bacillati</taxon>
        <taxon>Actinomycetota</taxon>
        <taxon>Actinomycetes</taxon>
        <taxon>Micrococcales</taxon>
        <taxon>Intrasporangiaceae</taxon>
        <taxon>Pedococcus</taxon>
    </lineage>
</organism>
<reference evidence="5" key="1">
    <citation type="submission" date="2016-10" db="EMBL/GenBank/DDBJ databases">
        <authorList>
            <person name="Varghese N."/>
            <person name="Submissions S."/>
        </authorList>
    </citation>
    <scope>NUCLEOTIDE SEQUENCE [LARGE SCALE GENOMIC DNA]</scope>
    <source>
        <strain evidence="5">CGMCC 1.6963</strain>
    </source>
</reference>
<keyword evidence="5" id="KW-1185">Reference proteome</keyword>
<dbReference type="OrthoDB" id="9805924at2"/>
<dbReference type="STRING" id="587636.SAMN05216199_1603"/>
<keyword evidence="1" id="KW-0808">Transferase</keyword>
<name>A0A1H9TGS8_9MICO</name>
<keyword evidence="4" id="KW-0689">Ribosomal protein</keyword>
<proteinExistence type="predicted"/>
<dbReference type="InterPro" id="IPR000182">
    <property type="entry name" value="GNAT_dom"/>
</dbReference>
<dbReference type="CDD" id="cd04301">
    <property type="entry name" value="NAT_SF"/>
    <property type="match status" value="1"/>
</dbReference>
<evidence type="ECO:0000256" key="2">
    <source>
        <dbReference type="ARBA" id="ARBA00023315"/>
    </source>
</evidence>
<dbReference type="GO" id="GO:0005840">
    <property type="term" value="C:ribosome"/>
    <property type="evidence" value="ECO:0007669"/>
    <property type="project" value="UniProtKB-KW"/>
</dbReference>
<evidence type="ECO:0000256" key="1">
    <source>
        <dbReference type="ARBA" id="ARBA00022679"/>
    </source>
</evidence>
<gene>
    <name evidence="4" type="ORF">SAMN05216199_1603</name>
</gene>
<dbReference type="PROSITE" id="PS51186">
    <property type="entry name" value="GNAT"/>
    <property type="match status" value="1"/>
</dbReference>
<dbReference type="InterPro" id="IPR051016">
    <property type="entry name" value="Diverse_Substrate_AcTransf"/>
</dbReference>
<dbReference type="PANTHER" id="PTHR10545">
    <property type="entry name" value="DIAMINE N-ACETYLTRANSFERASE"/>
    <property type="match status" value="1"/>
</dbReference>
<sequence length="172" mass="19217">MSTTTGPRTDVTIHRVGPDDAETVMEMVREIAAHEDQLQHLSVTTERWAQVLDRPDVIVLVARREGAAVGYVSAIRRLHLWSDKDVLALDDLYVREHARDGGVGRRLMAALAAGYAAPDQLTVTWGLEPDNDAAGRFYRRLGATLRDKVLAGWRPEAYRWTTSEAAERQPLT</sequence>
<dbReference type="SUPFAM" id="SSF55729">
    <property type="entry name" value="Acyl-CoA N-acyltransferases (Nat)"/>
    <property type="match status" value="1"/>
</dbReference>
<keyword evidence="2" id="KW-0012">Acyltransferase</keyword>
<evidence type="ECO:0000313" key="5">
    <source>
        <dbReference type="Proteomes" id="UP000199019"/>
    </source>
</evidence>
<dbReference type="Gene3D" id="3.40.630.30">
    <property type="match status" value="1"/>
</dbReference>
<dbReference type="InterPro" id="IPR016181">
    <property type="entry name" value="Acyl_CoA_acyltransferase"/>
</dbReference>
<feature type="domain" description="N-acetyltransferase" evidence="3">
    <location>
        <begin position="11"/>
        <end position="165"/>
    </location>
</feature>
<dbReference type="Pfam" id="PF00583">
    <property type="entry name" value="Acetyltransf_1"/>
    <property type="match status" value="1"/>
</dbReference>
<dbReference type="PANTHER" id="PTHR10545:SF29">
    <property type="entry name" value="GH14572P-RELATED"/>
    <property type="match status" value="1"/>
</dbReference>
<dbReference type="AlphaFoldDB" id="A0A1H9TGS8"/>
<evidence type="ECO:0000259" key="3">
    <source>
        <dbReference type="PROSITE" id="PS51186"/>
    </source>
</evidence>
<dbReference type="Proteomes" id="UP000199019">
    <property type="component" value="Unassembled WGS sequence"/>
</dbReference>